<feature type="domain" description="C2H2-type" evidence="9">
    <location>
        <begin position="387"/>
        <end position="415"/>
    </location>
</feature>
<proteinExistence type="predicted"/>
<keyword evidence="5" id="KW-0862">Zinc</keyword>
<reference evidence="10" key="1">
    <citation type="submission" date="2020-08" db="EMBL/GenBank/DDBJ databases">
        <title>Multicomponent nature underlies the extraordinary mechanical properties of spider dragline silk.</title>
        <authorList>
            <person name="Kono N."/>
            <person name="Nakamura H."/>
            <person name="Mori M."/>
            <person name="Yoshida Y."/>
            <person name="Ohtoshi R."/>
            <person name="Malay A.D."/>
            <person name="Moran D.A.P."/>
            <person name="Tomita M."/>
            <person name="Numata K."/>
            <person name="Arakawa K."/>
        </authorList>
    </citation>
    <scope>NUCLEOTIDE SEQUENCE</scope>
</reference>
<evidence type="ECO:0000256" key="7">
    <source>
        <dbReference type="PROSITE-ProRule" id="PRU00042"/>
    </source>
</evidence>
<dbReference type="AlphaFoldDB" id="A0A8X6MZY7"/>
<dbReference type="GO" id="GO:0009913">
    <property type="term" value="P:epidermal cell differentiation"/>
    <property type="evidence" value="ECO:0007669"/>
    <property type="project" value="TreeGrafter"/>
</dbReference>
<keyword evidence="6" id="KW-0539">Nucleus</keyword>
<keyword evidence="4 7" id="KW-0863">Zinc-finger</keyword>
<evidence type="ECO:0000313" key="10">
    <source>
        <dbReference type="EMBL" id="GFS86636.1"/>
    </source>
</evidence>
<dbReference type="PROSITE" id="PS00028">
    <property type="entry name" value="ZINC_FINGER_C2H2_1"/>
    <property type="match status" value="3"/>
</dbReference>
<dbReference type="GO" id="GO:0008270">
    <property type="term" value="F:zinc ion binding"/>
    <property type="evidence" value="ECO:0007669"/>
    <property type="project" value="UniProtKB-KW"/>
</dbReference>
<dbReference type="PANTHER" id="PTHR10032">
    <property type="entry name" value="ZINC FINGER PROTEIN WITH KRAB AND SCAN DOMAINS"/>
    <property type="match status" value="1"/>
</dbReference>
<feature type="domain" description="C2H2-type" evidence="9">
    <location>
        <begin position="359"/>
        <end position="386"/>
    </location>
</feature>
<keyword evidence="3" id="KW-0677">Repeat</keyword>
<evidence type="ECO:0000256" key="2">
    <source>
        <dbReference type="ARBA" id="ARBA00022723"/>
    </source>
</evidence>
<dbReference type="SMART" id="SM00355">
    <property type="entry name" value="ZnF_C2H2"/>
    <property type="match status" value="4"/>
</dbReference>
<protein>
    <submittedName>
        <fullName evidence="10">Transcriptional regulator ovo</fullName>
    </submittedName>
</protein>
<feature type="region of interest" description="Disordered" evidence="8">
    <location>
        <begin position="1"/>
        <end position="109"/>
    </location>
</feature>
<dbReference type="GO" id="GO:0048731">
    <property type="term" value="P:system development"/>
    <property type="evidence" value="ECO:0007669"/>
    <property type="project" value="UniProtKB-ARBA"/>
</dbReference>
<dbReference type="OrthoDB" id="6508643at2759"/>
<evidence type="ECO:0000259" key="9">
    <source>
        <dbReference type="PROSITE" id="PS50157"/>
    </source>
</evidence>
<name>A0A8X6MZY7_NEPPI</name>
<comment type="subcellular location">
    <subcellularLocation>
        <location evidence="1">Nucleus</location>
    </subcellularLocation>
</comment>
<comment type="caution">
    <text evidence="10">The sequence shown here is derived from an EMBL/GenBank/DDBJ whole genome shotgun (WGS) entry which is preliminary data.</text>
</comment>
<evidence type="ECO:0000256" key="8">
    <source>
        <dbReference type="SAM" id="MobiDB-lite"/>
    </source>
</evidence>
<dbReference type="PROSITE" id="PS50157">
    <property type="entry name" value="ZINC_FINGER_C2H2_2"/>
    <property type="match status" value="3"/>
</dbReference>
<dbReference type="FunFam" id="3.30.160.60:FF:000246">
    <property type="entry name" value="Transcription factor Ovo-like 2"/>
    <property type="match status" value="1"/>
</dbReference>
<feature type="region of interest" description="Disordered" evidence="8">
    <location>
        <begin position="125"/>
        <end position="146"/>
    </location>
</feature>
<dbReference type="Gene3D" id="3.30.160.60">
    <property type="entry name" value="Classic Zinc Finger"/>
    <property type="match status" value="3"/>
</dbReference>
<evidence type="ECO:0000313" key="11">
    <source>
        <dbReference type="Proteomes" id="UP000887013"/>
    </source>
</evidence>
<dbReference type="GO" id="GO:0009887">
    <property type="term" value="P:animal organ morphogenesis"/>
    <property type="evidence" value="ECO:0007669"/>
    <property type="project" value="UniProtKB-ARBA"/>
</dbReference>
<feature type="region of interest" description="Disordered" evidence="8">
    <location>
        <begin position="208"/>
        <end position="251"/>
    </location>
</feature>
<organism evidence="10 11">
    <name type="scientific">Nephila pilipes</name>
    <name type="common">Giant wood spider</name>
    <name type="synonym">Nephila maculata</name>
    <dbReference type="NCBI Taxonomy" id="299642"/>
    <lineage>
        <taxon>Eukaryota</taxon>
        <taxon>Metazoa</taxon>
        <taxon>Ecdysozoa</taxon>
        <taxon>Arthropoda</taxon>
        <taxon>Chelicerata</taxon>
        <taxon>Arachnida</taxon>
        <taxon>Araneae</taxon>
        <taxon>Araneomorphae</taxon>
        <taxon>Entelegynae</taxon>
        <taxon>Araneoidea</taxon>
        <taxon>Nephilidae</taxon>
        <taxon>Nephila</taxon>
    </lineage>
</organism>
<evidence type="ECO:0000256" key="3">
    <source>
        <dbReference type="ARBA" id="ARBA00022737"/>
    </source>
</evidence>
<dbReference type="GO" id="GO:0005634">
    <property type="term" value="C:nucleus"/>
    <property type="evidence" value="ECO:0007669"/>
    <property type="project" value="UniProtKB-SubCell"/>
</dbReference>
<dbReference type="EMBL" id="BMAW01052645">
    <property type="protein sequence ID" value="GFS86636.1"/>
    <property type="molecule type" value="Genomic_DNA"/>
</dbReference>
<gene>
    <name evidence="10" type="primary">ovo</name>
    <name evidence="10" type="ORF">NPIL_159391</name>
</gene>
<feature type="domain" description="C2H2-type" evidence="9">
    <location>
        <begin position="331"/>
        <end position="358"/>
    </location>
</feature>
<evidence type="ECO:0000256" key="1">
    <source>
        <dbReference type="ARBA" id="ARBA00004123"/>
    </source>
</evidence>
<dbReference type="Pfam" id="PF00096">
    <property type="entry name" value="zf-C2H2"/>
    <property type="match status" value="2"/>
</dbReference>
<dbReference type="InterPro" id="IPR013087">
    <property type="entry name" value="Znf_C2H2_type"/>
</dbReference>
<evidence type="ECO:0000256" key="5">
    <source>
        <dbReference type="ARBA" id="ARBA00022833"/>
    </source>
</evidence>
<feature type="compositionally biased region" description="Polar residues" evidence="8">
    <location>
        <begin position="135"/>
        <end position="144"/>
    </location>
</feature>
<sequence length="480" mass="54433">MPKVFLVRKRQPWKASSIGLVTPPPSPEQSTTTTTTTTTTSSTSTTNKEPPKQEQTHHQSLAELHPRARWTETWQKQRTRAEGGRGEAETTPPISPCTLPTSPCNPPSPVLNLERFRPNHHSTIQSRDEVAVEEPTSSCSTPPLHSQPAYMAVPVIQSPSVQDRPLDYHVPRRQEYTDNEPEETLINLSRARHLTHEREYQPVQQHALHSNVQIPDSQEDTHTDMYPYEMRPVSPGDSDSNSSRSPDSLVDERGEKMAMIPSLPVRLALLQQRLGLPTDVPLEFVNGGHGIKNPLLQRSYRTSSPGQEISPLPSPGQEILPSVGEIEAGRLSCRVCGKTFGLQRLLNRHMKCHSDMKRYLCTFCGKGFNDTFDLKRHTRTHTGVRPYKCNMCEKSFTQRCSLESHTLKVHGIQHQYAYKERRAKVYVCEECGHTTTEPEVHYVHLKQNHPYSPALLKFYDKRHFKFSDGTFPLGLLRVPP</sequence>
<dbReference type="InterPro" id="IPR036236">
    <property type="entry name" value="Znf_C2H2_sf"/>
</dbReference>
<feature type="compositionally biased region" description="Low complexity" evidence="8">
    <location>
        <begin position="232"/>
        <end position="248"/>
    </location>
</feature>
<feature type="compositionally biased region" description="Basic and acidic residues" evidence="8">
    <location>
        <begin position="79"/>
        <end position="88"/>
    </location>
</feature>
<dbReference type="SUPFAM" id="SSF57667">
    <property type="entry name" value="beta-beta-alpha zinc fingers"/>
    <property type="match status" value="2"/>
</dbReference>
<dbReference type="Proteomes" id="UP000887013">
    <property type="component" value="Unassembled WGS sequence"/>
</dbReference>
<dbReference type="GO" id="GO:0000978">
    <property type="term" value="F:RNA polymerase II cis-regulatory region sequence-specific DNA binding"/>
    <property type="evidence" value="ECO:0007669"/>
    <property type="project" value="TreeGrafter"/>
</dbReference>
<accession>A0A8X6MZY7</accession>
<feature type="compositionally biased region" description="Basic residues" evidence="8">
    <location>
        <begin position="1"/>
        <end position="12"/>
    </location>
</feature>
<evidence type="ECO:0000256" key="6">
    <source>
        <dbReference type="ARBA" id="ARBA00023242"/>
    </source>
</evidence>
<dbReference type="InterPro" id="IPR027756">
    <property type="entry name" value="Ovo-like"/>
</dbReference>
<evidence type="ECO:0000256" key="4">
    <source>
        <dbReference type="ARBA" id="ARBA00022771"/>
    </source>
</evidence>
<dbReference type="PANTHER" id="PTHR10032:SF271">
    <property type="entry name" value="RH12261P-RELATED"/>
    <property type="match status" value="1"/>
</dbReference>
<keyword evidence="2" id="KW-0479">Metal-binding</keyword>
<keyword evidence="11" id="KW-1185">Reference proteome</keyword>
<dbReference type="GO" id="GO:0003006">
    <property type="term" value="P:developmental process involved in reproduction"/>
    <property type="evidence" value="ECO:0007669"/>
    <property type="project" value="UniProtKB-ARBA"/>
</dbReference>
<dbReference type="GO" id="GO:0000981">
    <property type="term" value="F:DNA-binding transcription factor activity, RNA polymerase II-specific"/>
    <property type="evidence" value="ECO:0007669"/>
    <property type="project" value="TreeGrafter"/>
</dbReference>
<feature type="compositionally biased region" description="Low complexity" evidence="8">
    <location>
        <begin position="30"/>
        <end position="46"/>
    </location>
</feature>
<dbReference type="FunFam" id="3.30.160.60:FF:000452">
    <property type="entry name" value="Transcription factor Ovo-like 2"/>
    <property type="match status" value="1"/>
</dbReference>